<dbReference type="Proteomes" id="UP000780768">
    <property type="component" value="Unassembled WGS sequence"/>
</dbReference>
<evidence type="ECO:0000313" key="2">
    <source>
        <dbReference type="EMBL" id="HJF84072.1"/>
    </source>
</evidence>
<protein>
    <submittedName>
        <fullName evidence="2">Uncharacterized protein</fullName>
    </submittedName>
</protein>
<dbReference type="EMBL" id="DYVR01000005">
    <property type="protein sequence ID" value="HJF84072.1"/>
    <property type="molecule type" value="Genomic_DNA"/>
</dbReference>
<dbReference type="RefSeq" id="WP_117584853.1">
    <property type="nucleotide sequence ID" value="NZ_CAKMHU010000021.1"/>
</dbReference>
<name>A0A921L724_9FIRM</name>
<sequence>MLNINELDSDITKIKDVSRIERMIKMENEIFEDMYRLMLYDDSRSNKENNNVVKAYLTSQIKALNHLQKLLDKHKPAFDELEKTRQEKKKEADREKKQNEDVKSKNDTDKNDEMNLFDENETECVK</sequence>
<gene>
    <name evidence="2" type="ORF">K8V65_00195</name>
</gene>
<dbReference type="AlphaFoldDB" id="A0A921L724"/>
<feature type="compositionally biased region" description="Acidic residues" evidence="1">
    <location>
        <begin position="115"/>
        <end position="126"/>
    </location>
</feature>
<evidence type="ECO:0000313" key="3">
    <source>
        <dbReference type="Proteomes" id="UP000780768"/>
    </source>
</evidence>
<organism evidence="2 3">
    <name type="scientific">Megamonas hypermegale</name>
    <dbReference type="NCBI Taxonomy" id="158847"/>
    <lineage>
        <taxon>Bacteria</taxon>
        <taxon>Bacillati</taxon>
        <taxon>Bacillota</taxon>
        <taxon>Negativicutes</taxon>
        <taxon>Selenomonadales</taxon>
        <taxon>Selenomonadaceae</taxon>
        <taxon>Megamonas</taxon>
    </lineage>
</organism>
<reference evidence="2" key="1">
    <citation type="journal article" date="2021" name="PeerJ">
        <title>Extensive microbial diversity within the chicken gut microbiome revealed by metagenomics and culture.</title>
        <authorList>
            <person name="Gilroy R."/>
            <person name="Ravi A."/>
            <person name="Getino M."/>
            <person name="Pursley I."/>
            <person name="Horton D.L."/>
            <person name="Alikhan N.F."/>
            <person name="Baker D."/>
            <person name="Gharbi K."/>
            <person name="Hall N."/>
            <person name="Watson M."/>
            <person name="Adriaenssens E.M."/>
            <person name="Foster-Nyarko E."/>
            <person name="Jarju S."/>
            <person name="Secka A."/>
            <person name="Antonio M."/>
            <person name="Oren A."/>
            <person name="Chaudhuri R.R."/>
            <person name="La Ragione R."/>
            <person name="Hildebrand F."/>
            <person name="Pallen M.J."/>
        </authorList>
    </citation>
    <scope>NUCLEOTIDE SEQUENCE</scope>
    <source>
        <strain evidence="2">7318</strain>
    </source>
</reference>
<feature type="region of interest" description="Disordered" evidence="1">
    <location>
        <begin position="75"/>
        <end position="126"/>
    </location>
</feature>
<comment type="caution">
    <text evidence="2">The sequence shown here is derived from an EMBL/GenBank/DDBJ whole genome shotgun (WGS) entry which is preliminary data.</text>
</comment>
<accession>A0A921L724</accession>
<feature type="compositionally biased region" description="Basic and acidic residues" evidence="1">
    <location>
        <begin position="75"/>
        <end position="113"/>
    </location>
</feature>
<evidence type="ECO:0000256" key="1">
    <source>
        <dbReference type="SAM" id="MobiDB-lite"/>
    </source>
</evidence>
<proteinExistence type="predicted"/>
<reference evidence="2" key="2">
    <citation type="submission" date="2021-09" db="EMBL/GenBank/DDBJ databases">
        <authorList>
            <person name="Gilroy R."/>
        </authorList>
    </citation>
    <scope>NUCLEOTIDE SEQUENCE</scope>
    <source>
        <strain evidence="2">7318</strain>
    </source>
</reference>